<protein>
    <recommendedName>
        <fullName evidence="1">DUF6869 domain-containing protein</fullName>
    </recommendedName>
</protein>
<evidence type="ECO:0000259" key="1">
    <source>
        <dbReference type="Pfam" id="PF21746"/>
    </source>
</evidence>
<dbReference type="Proteomes" id="UP000484875">
    <property type="component" value="Unassembled WGS sequence"/>
</dbReference>
<organism evidence="2 3">
    <name type="scientific">Duganella vulcania</name>
    <dbReference type="NCBI Taxonomy" id="2692166"/>
    <lineage>
        <taxon>Bacteria</taxon>
        <taxon>Pseudomonadati</taxon>
        <taxon>Pseudomonadota</taxon>
        <taxon>Betaproteobacteria</taxon>
        <taxon>Burkholderiales</taxon>
        <taxon>Oxalobacteraceae</taxon>
        <taxon>Telluria group</taxon>
        <taxon>Duganella</taxon>
    </lineage>
</organism>
<sequence length="137" mass="15518">MTSPLPVPQLVEEWILWASWQAAPENKGTPNNELIGFDEFEWIVREHPEHAWKGILATLSDSRAKPHLAVLAAGPLEDLLSHHGTAFIERVEREAELNPEFASLLGGVWQFEMSEEVWARVQAIWDRRGWDGIANDG</sequence>
<dbReference type="InterPro" id="IPR049221">
    <property type="entry name" value="DUF6869"/>
</dbReference>
<reference evidence="2 3" key="1">
    <citation type="submission" date="2019-12" db="EMBL/GenBank/DDBJ databases">
        <title>Novel species isolated from a subtropical stream in China.</title>
        <authorList>
            <person name="Lu H."/>
        </authorList>
    </citation>
    <scope>NUCLEOTIDE SEQUENCE [LARGE SCALE GENOMIC DNA]</scope>
    <source>
        <strain evidence="2 3">FT107W</strain>
    </source>
</reference>
<proteinExistence type="predicted"/>
<name>A0A845HLF2_9BURK</name>
<keyword evidence="3" id="KW-1185">Reference proteome</keyword>
<dbReference type="EMBL" id="WWCV01000017">
    <property type="protein sequence ID" value="MYN17396.1"/>
    <property type="molecule type" value="Genomic_DNA"/>
</dbReference>
<dbReference type="RefSeq" id="WP_161090020.1">
    <property type="nucleotide sequence ID" value="NZ_WWCV01000017.1"/>
</dbReference>
<dbReference type="AlphaFoldDB" id="A0A845HLF2"/>
<gene>
    <name evidence="2" type="ORF">GTP81_11590</name>
</gene>
<feature type="domain" description="DUF6869" evidence="1">
    <location>
        <begin position="40"/>
        <end position="128"/>
    </location>
</feature>
<evidence type="ECO:0000313" key="3">
    <source>
        <dbReference type="Proteomes" id="UP000484875"/>
    </source>
</evidence>
<evidence type="ECO:0000313" key="2">
    <source>
        <dbReference type="EMBL" id="MYN17396.1"/>
    </source>
</evidence>
<accession>A0A845HLF2</accession>
<dbReference type="Pfam" id="PF21746">
    <property type="entry name" value="DUF6869"/>
    <property type="match status" value="1"/>
</dbReference>
<comment type="caution">
    <text evidence="2">The sequence shown here is derived from an EMBL/GenBank/DDBJ whole genome shotgun (WGS) entry which is preliminary data.</text>
</comment>